<organism evidence="3">
    <name type="scientific">Selaginella moellendorffii</name>
    <name type="common">Spikemoss</name>
    <dbReference type="NCBI Taxonomy" id="88036"/>
    <lineage>
        <taxon>Eukaryota</taxon>
        <taxon>Viridiplantae</taxon>
        <taxon>Streptophyta</taxon>
        <taxon>Embryophyta</taxon>
        <taxon>Tracheophyta</taxon>
        <taxon>Lycopodiopsida</taxon>
        <taxon>Selaginellales</taxon>
        <taxon>Selaginellaceae</taxon>
        <taxon>Selaginella</taxon>
    </lineage>
</organism>
<dbReference type="KEGG" id="smo:SELMODRAFT_406430"/>
<evidence type="ECO:0000313" key="3">
    <source>
        <dbReference type="Proteomes" id="UP000001514"/>
    </source>
</evidence>
<sequence length="106" mass="12272">MGPCGRVGIIFFFTNSFRLQRHRLLSREEDWIVQCNHSSSLGRTDDPSHPHGVYKEESNTGTHAGDLKKEWNAWTFSTPSSGGYLLESCFWQRPDRLEMINWKPSN</sequence>
<accession>D8R2C3</accession>
<keyword evidence="3" id="KW-1185">Reference proteome</keyword>
<dbReference type="Gramene" id="EFJ33700">
    <property type="protein sequence ID" value="EFJ33700"/>
    <property type="gene ID" value="SELMODRAFT_406430"/>
</dbReference>
<dbReference type="InParanoid" id="D8R2C3"/>
<reference evidence="2 3" key="1">
    <citation type="journal article" date="2011" name="Science">
        <title>The Selaginella genome identifies genetic changes associated with the evolution of vascular plants.</title>
        <authorList>
            <person name="Banks J.A."/>
            <person name="Nishiyama T."/>
            <person name="Hasebe M."/>
            <person name="Bowman J.L."/>
            <person name="Gribskov M."/>
            <person name="dePamphilis C."/>
            <person name="Albert V.A."/>
            <person name="Aono N."/>
            <person name="Aoyama T."/>
            <person name="Ambrose B.A."/>
            <person name="Ashton N.W."/>
            <person name="Axtell M.J."/>
            <person name="Barker E."/>
            <person name="Barker M.S."/>
            <person name="Bennetzen J.L."/>
            <person name="Bonawitz N.D."/>
            <person name="Chapple C."/>
            <person name="Cheng C."/>
            <person name="Correa L.G."/>
            <person name="Dacre M."/>
            <person name="DeBarry J."/>
            <person name="Dreyer I."/>
            <person name="Elias M."/>
            <person name="Engstrom E.M."/>
            <person name="Estelle M."/>
            <person name="Feng L."/>
            <person name="Finet C."/>
            <person name="Floyd S.K."/>
            <person name="Frommer W.B."/>
            <person name="Fujita T."/>
            <person name="Gramzow L."/>
            <person name="Gutensohn M."/>
            <person name="Harholt J."/>
            <person name="Hattori M."/>
            <person name="Heyl A."/>
            <person name="Hirai T."/>
            <person name="Hiwatashi Y."/>
            <person name="Ishikawa M."/>
            <person name="Iwata M."/>
            <person name="Karol K.G."/>
            <person name="Koehler B."/>
            <person name="Kolukisaoglu U."/>
            <person name="Kubo M."/>
            <person name="Kurata T."/>
            <person name="Lalonde S."/>
            <person name="Li K."/>
            <person name="Li Y."/>
            <person name="Litt A."/>
            <person name="Lyons E."/>
            <person name="Manning G."/>
            <person name="Maruyama T."/>
            <person name="Michael T.P."/>
            <person name="Mikami K."/>
            <person name="Miyazaki S."/>
            <person name="Morinaga S."/>
            <person name="Murata T."/>
            <person name="Mueller-Roeber B."/>
            <person name="Nelson D.R."/>
            <person name="Obara M."/>
            <person name="Oguri Y."/>
            <person name="Olmstead R.G."/>
            <person name="Onodera N."/>
            <person name="Petersen B.L."/>
            <person name="Pils B."/>
            <person name="Prigge M."/>
            <person name="Rensing S.A."/>
            <person name="Riano-Pachon D.M."/>
            <person name="Roberts A.W."/>
            <person name="Sato Y."/>
            <person name="Scheller H.V."/>
            <person name="Schulz B."/>
            <person name="Schulz C."/>
            <person name="Shakirov E.V."/>
            <person name="Shibagaki N."/>
            <person name="Shinohara N."/>
            <person name="Shippen D.E."/>
            <person name="Soerensen I."/>
            <person name="Sotooka R."/>
            <person name="Sugimoto N."/>
            <person name="Sugita M."/>
            <person name="Sumikawa N."/>
            <person name="Tanurdzic M."/>
            <person name="Theissen G."/>
            <person name="Ulvskov P."/>
            <person name="Wakazuki S."/>
            <person name="Weng J.K."/>
            <person name="Willats W.W."/>
            <person name="Wipf D."/>
            <person name="Wolf P.G."/>
            <person name="Yang L."/>
            <person name="Zimmer A.D."/>
            <person name="Zhu Q."/>
            <person name="Mitros T."/>
            <person name="Hellsten U."/>
            <person name="Loque D."/>
            <person name="Otillar R."/>
            <person name="Salamov A."/>
            <person name="Schmutz J."/>
            <person name="Shapiro H."/>
            <person name="Lindquist E."/>
            <person name="Lucas S."/>
            <person name="Rokhsar D."/>
            <person name="Grigoriev I.V."/>
        </authorList>
    </citation>
    <scope>NUCLEOTIDE SEQUENCE [LARGE SCALE GENOMIC DNA]</scope>
</reference>
<dbReference type="AlphaFoldDB" id="D8R2C3"/>
<proteinExistence type="predicted"/>
<gene>
    <name evidence="2" type="ORF">SELMODRAFT_406430</name>
</gene>
<dbReference type="EMBL" id="GL377570">
    <property type="protein sequence ID" value="EFJ33700.1"/>
    <property type="molecule type" value="Genomic_DNA"/>
</dbReference>
<name>D8R2C3_SELML</name>
<dbReference type="Proteomes" id="UP000001514">
    <property type="component" value="Unassembled WGS sequence"/>
</dbReference>
<feature type="region of interest" description="Disordered" evidence="1">
    <location>
        <begin position="41"/>
        <end position="63"/>
    </location>
</feature>
<protein>
    <submittedName>
        <fullName evidence="2">Uncharacterized protein</fullName>
    </submittedName>
</protein>
<feature type="compositionally biased region" description="Basic and acidic residues" evidence="1">
    <location>
        <begin position="43"/>
        <end position="58"/>
    </location>
</feature>
<evidence type="ECO:0000256" key="1">
    <source>
        <dbReference type="SAM" id="MobiDB-lite"/>
    </source>
</evidence>
<dbReference type="HOGENOM" id="CLU_2227838_0_0_1"/>
<evidence type="ECO:0000313" key="2">
    <source>
        <dbReference type="EMBL" id="EFJ33700.1"/>
    </source>
</evidence>